<feature type="region of interest" description="Disordered" evidence="6">
    <location>
        <begin position="200"/>
        <end position="326"/>
    </location>
</feature>
<evidence type="ECO:0000256" key="2">
    <source>
        <dbReference type="ARBA" id="ARBA00009565"/>
    </source>
</evidence>
<keyword evidence="3 7" id="KW-0812">Transmembrane</keyword>
<feature type="transmembrane region" description="Helical" evidence="7">
    <location>
        <begin position="54"/>
        <end position="71"/>
    </location>
</feature>
<evidence type="ECO:0000313" key="9">
    <source>
        <dbReference type="Proteomes" id="UP000838412"/>
    </source>
</evidence>
<sequence>MCGGGDGCCRFRGGCVHCLGWALIVLGSVGAILAVVLDALYAQYFFAPITMINGPLWGGVFVIITGGLAVCSGKNPNQKGKMVAVLVMSIFATMAAICVWVLALLGLLIDGPQCEYYRRGPDRWFSSSSYDHWGVKSGSWNDINCSPAYALHALLIVIGLLEVALSLAVSIMSCCGTCCAPRDDTQGAVYRTDGQQVIIIQGGAGPGQPSPQPGQKPYPVQQMPAQQQLYPGQQPLYPGQPSPGQQPSYQIQPAGPGQQPYLVQPSPGQQPYPVQPSPGQHPYPVQQQMPYPVQPQMQYSAPPPEQDSTVPSAPAPPSYTDAVTRE</sequence>
<evidence type="ECO:0000256" key="1">
    <source>
        <dbReference type="ARBA" id="ARBA00004141"/>
    </source>
</evidence>
<evidence type="ECO:0000313" key="8">
    <source>
        <dbReference type="EMBL" id="CAH1245172.1"/>
    </source>
</evidence>
<feature type="transmembrane region" description="Helical" evidence="7">
    <location>
        <begin position="19"/>
        <end position="42"/>
    </location>
</feature>
<gene>
    <name evidence="8" type="primary">PCLO</name>
    <name evidence="8" type="ORF">BLAG_LOCUS7595</name>
</gene>
<proteinExistence type="inferred from homology"/>
<dbReference type="PANTHER" id="PTHR23320">
    <property type="entry name" value="MEMBRANE-SPANNING 4-DOMAINS SUBFAMILY A MS4A -RELATED"/>
    <property type="match status" value="1"/>
</dbReference>
<feature type="compositionally biased region" description="Pro residues" evidence="6">
    <location>
        <begin position="268"/>
        <end position="281"/>
    </location>
</feature>
<evidence type="ECO:0000256" key="3">
    <source>
        <dbReference type="ARBA" id="ARBA00022692"/>
    </source>
</evidence>
<keyword evidence="5 7" id="KW-0472">Membrane</keyword>
<reference evidence="8" key="1">
    <citation type="submission" date="2022-01" db="EMBL/GenBank/DDBJ databases">
        <authorList>
            <person name="Braso-Vives M."/>
        </authorList>
    </citation>
    <scope>NUCLEOTIDE SEQUENCE</scope>
</reference>
<organism evidence="8 9">
    <name type="scientific">Branchiostoma lanceolatum</name>
    <name type="common">Common lancelet</name>
    <name type="synonym">Amphioxus lanceolatum</name>
    <dbReference type="NCBI Taxonomy" id="7740"/>
    <lineage>
        <taxon>Eukaryota</taxon>
        <taxon>Metazoa</taxon>
        <taxon>Chordata</taxon>
        <taxon>Cephalochordata</taxon>
        <taxon>Leptocardii</taxon>
        <taxon>Amphioxiformes</taxon>
        <taxon>Branchiostomatidae</taxon>
        <taxon>Branchiostoma</taxon>
    </lineage>
</organism>
<dbReference type="InterPro" id="IPR030417">
    <property type="entry name" value="MS4A"/>
</dbReference>
<comment type="similarity">
    <text evidence="2">Belongs to the MS4A family.</text>
</comment>
<evidence type="ECO:0000256" key="7">
    <source>
        <dbReference type="SAM" id="Phobius"/>
    </source>
</evidence>
<name>A0A8J9Z0K4_BRALA</name>
<evidence type="ECO:0000256" key="6">
    <source>
        <dbReference type="SAM" id="MobiDB-lite"/>
    </source>
</evidence>
<dbReference type="AlphaFoldDB" id="A0A8J9Z0K4"/>
<protein>
    <submittedName>
        <fullName evidence="8">PCLO protein</fullName>
    </submittedName>
</protein>
<feature type="transmembrane region" description="Helical" evidence="7">
    <location>
        <begin position="83"/>
        <end position="109"/>
    </location>
</feature>
<dbReference type="GO" id="GO:0016020">
    <property type="term" value="C:membrane"/>
    <property type="evidence" value="ECO:0007669"/>
    <property type="project" value="UniProtKB-SubCell"/>
</dbReference>
<dbReference type="EMBL" id="OV696699">
    <property type="protein sequence ID" value="CAH1245172.1"/>
    <property type="molecule type" value="Genomic_DNA"/>
</dbReference>
<dbReference type="InterPro" id="IPR007237">
    <property type="entry name" value="CD20-like"/>
</dbReference>
<keyword evidence="4 7" id="KW-1133">Transmembrane helix</keyword>
<comment type="subcellular location">
    <subcellularLocation>
        <location evidence="1">Membrane</location>
        <topology evidence="1">Multi-pass membrane protein</topology>
    </subcellularLocation>
</comment>
<evidence type="ECO:0000256" key="5">
    <source>
        <dbReference type="ARBA" id="ARBA00023136"/>
    </source>
</evidence>
<evidence type="ECO:0000256" key="4">
    <source>
        <dbReference type="ARBA" id="ARBA00022989"/>
    </source>
</evidence>
<dbReference type="PANTHER" id="PTHR23320:SF165">
    <property type="entry name" value="MARVEL DOMAIN-CONTAINING PROTEIN"/>
    <property type="match status" value="1"/>
</dbReference>
<dbReference type="Pfam" id="PF04103">
    <property type="entry name" value="CD20"/>
    <property type="match status" value="1"/>
</dbReference>
<dbReference type="Proteomes" id="UP000838412">
    <property type="component" value="Chromosome 14"/>
</dbReference>
<dbReference type="OrthoDB" id="10071849at2759"/>
<accession>A0A8J9Z0K4</accession>
<feature type="transmembrane region" description="Helical" evidence="7">
    <location>
        <begin position="149"/>
        <end position="172"/>
    </location>
</feature>
<feature type="compositionally biased region" description="Low complexity" evidence="6">
    <location>
        <begin position="282"/>
        <end position="299"/>
    </location>
</feature>
<keyword evidence="9" id="KW-1185">Reference proteome</keyword>
<feature type="compositionally biased region" description="Low complexity" evidence="6">
    <location>
        <begin position="217"/>
        <end position="253"/>
    </location>
</feature>